<reference evidence="5" key="1">
    <citation type="submission" date="2020-07" db="EMBL/GenBank/DDBJ databases">
        <title>Huge and variable diversity of episymbiotic CPR bacteria and DPANN archaea in groundwater ecosystems.</title>
        <authorList>
            <person name="He C.Y."/>
            <person name="Keren R."/>
            <person name="Whittaker M."/>
            <person name="Farag I.F."/>
            <person name="Doudna J."/>
            <person name="Cate J.H.D."/>
            <person name="Banfield J.F."/>
        </authorList>
    </citation>
    <scope>NUCLEOTIDE SEQUENCE</scope>
    <source>
        <strain evidence="5">NC_groundwater_672_Ag_B-0.1um_62_36</strain>
    </source>
</reference>
<dbReference type="InterPro" id="IPR003594">
    <property type="entry name" value="HATPase_dom"/>
</dbReference>
<dbReference type="GO" id="GO:0000155">
    <property type="term" value="F:phosphorelay sensor kinase activity"/>
    <property type="evidence" value="ECO:0007669"/>
    <property type="project" value="InterPro"/>
</dbReference>
<accession>A0A932CQV5</accession>
<dbReference type="PRINTS" id="PR00344">
    <property type="entry name" value="BCTRLSENSOR"/>
</dbReference>
<evidence type="ECO:0000256" key="3">
    <source>
        <dbReference type="ARBA" id="ARBA00022553"/>
    </source>
</evidence>
<dbReference type="InterPro" id="IPR036097">
    <property type="entry name" value="HisK_dim/P_sf"/>
</dbReference>
<protein>
    <recommendedName>
        <fullName evidence="2">histidine kinase</fullName>
        <ecNumber evidence="2">2.7.13.3</ecNumber>
    </recommendedName>
</protein>
<evidence type="ECO:0000259" key="4">
    <source>
        <dbReference type="PROSITE" id="PS50109"/>
    </source>
</evidence>
<dbReference type="Pfam" id="PF02518">
    <property type="entry name" value="HATPase_c"/>
    <property type="match status" value="1"/>
</dbReference>
<dbReference type="SUPFAM" id="SSF47384">
    <property type="entry name" value="Homodimeric domain of signal transducing histidine kinase"/>
    <property type="match status" value="1"/>
</dbReference>
<evidence type="ECO:0000313" key="5">
    <source>
        <dbReference type="EMBL" id="MBI2877764.1"/>
    </source>
</evidence>
<dbReference type="SMART" id="SM00388">
    <property type="entry name" value="HisKA"/>
    <property type="match status" value="1"/>
</dbReference>
<dbReference type="InterPro" id="IPR003661">
    <property type="entry name" value="HisK_dim/P_dom"/>
</dbReference>
<name>A0A932CQV5_UNCTE</name>
<evidence type="ECO:0000256" key="2">
    <source>
        <dbReference type="ARBA" id="ARBA00012438"/>
    </source>
</evidence>
<keyword evidence="3" id="KW-0597">Phosphoprotein</keyword>
<dbReference type="InterPro" id="IPR036890">
    <property type="entry name" value="HATPase_C_sf"/>
</dbReference>
<dbReference type="PANTHER" id="PTHR43065">
    <property type="entry name" value="SENSOR HISTIDINE KINASE"/>
    <property type="match status" value="1"/>
</dbReference>
<evidence type="ECO:0000256" key="1">
    <source>
        <dbReference type="ARBA" id="ARBA00000085"/>
    </source>
</evidence>
<feature type="domain" description="Histidine kinase" evidence="4">
    <location>
        <begin position="156"/>
        <end position="372"/>
    </location>
</feature>
<organism evidence="5 6">
    <name type="scientific">Tectimicrobiota bacterium</name>
    <dbReference type="NCBI Taxonomy" id="2528274"/>
    <lineage>
        <taxon>Bacteria</taxon>
        <taxon>Pseudomonadati</taxon>
        <taxon>Nitrospinota/Tectimicrobiota group</taxon>
        <taxon>Candidatus Tectimicrobiota</taxon>
    </lineage>
</organism>
<dbReference type="Gene3D" id="1.10.287.130">
    <property type="match status" value="1"/>
</dbReference>
<comment type="catalytic activity">
    <reaction evidence="1">
        <text>ATP + protein L-histidine = ADP + protein N-phospho-L-histidine.</text>
        <dbReference type="EC" id="2.7.13.3"/>
    </reaction>
</comment>
<dbReference type="SMART" id="SM00387">
    <property type="entry name" value="HATPase_c"/>
    <property type="match status" value="1"/>
</dbReference>
<dbReference type="CDD" id="cd00082">
    <property type="entry name" value="HisKA"/>
    <property type="match status" value="1"/>
</dbReference>
<feature type="non-terminal residue" evidence="5">
    <location>
        <position position="372"/>
    </location>
</feature>
<dbReference type="InterPro" id="IPR005467">
    <property type="entry name" value="His_kinase_dom"/>
</dbReference>
<dbReference type="EMBL" id="JACPRF010000392">
    <property type="protein sequence ID" value="MBI2877764.1"/>
    <property type="molecule type" value="Genomic_DNA"/>
</dbReference>
<dbReference type="InterPro" id="IPR004358">
    <property type="entry name" value="Sig_transdc_His_kin-like_C"/>
</dbReference>
<dbReference type="AlphaFoldDB" id="A0A932CQV5"/>
<proteinExistence type="predicted"/>
<comment type="caution">
    <text evidence="5">The sequence shown here is derived from an EMBL/GenBank/DDBJ whole genome shotgun (WGS) entry which is preliminary data.</text>
</comment>
<dbReference type="PANTHER" id="PTHR43065:SF50">
    <property type="entry name" value="HISTIDINE KINASE"/>
    <property type="match status" value="1"/>
</dbReference>
<sequence length="372" mass="42153">MESILENFVQEVKPLKHYRPLSLDEVHQRGRTFMEAFLKSVQENDLCHFISFIRKVVGERAAQGYGLEEILKVFEVLEGDIWSSVIQDSPPSEAPKLLKIVNTIFSKSKDEIAKVYLGLRVRAESKLQAAYKKLKNTQAQLIHSEKMASLGQLVAGVAHELNNPINFIYSNMDHLREYITKIKHVLAAYAQVPSPNGSYSSTLQQLEAAQAIEREVELDFILEDLDKLIKAFYDGAERTKRIVLNLRSFSRVDHEEFGEVDIHECIESTLNLLTHLYRHRIELHKSYGTLPRIHGYAGHLNQVFMNLLTNAGQAIDGQGDVWITTTRQGEKVIISLRDNGRGIPSKHLSQIFDPFFTTKGVREGTGLGLSIT</sequence>
<evidence type="ECO:0000313" key="6">
    <source>
        <dbReference type="Proteomes" id="UP000769766"/>
    </source>
</evidence>
<dbReference type="Proteomes" id="UP000769766">
    <property type="component" value="Unassembled WGS sequence"/>
</dbReference>
<gene>
    <name evidence="5" type="ORF">HYY20_12890</name>
</gene>
<dbReference type="SUPFAM" id="SSF55874">
    <property type="entry name" value="ATPase domain of HSP90 chaperone/DNA topoisomerase II/histidine kinase"/>
    <property type="match status" value="1"/>
</dbReference>
<dbReference type="EC" id="2.7.13.3" evidence="2"/>
<dbReference type="PROSITE" id="PS50109">
    <property type="entry name" value="HIS_KIN"/>
    <property type="match status" value="1"/>
</dbReference>
<dbReference type="Gene3D" id="3.30.565.10">
    <property type="entry name" value="Histidine kinase-like ATPase, C-terminal domain"/>
    <property type="match status" value="1"/>
</dbReference>